<reference evidence="13" key="2">
    <citation type="submission" date="2010-04" db="EMBL/GenBank/DDBJ databases">
        <authorList>
            <person name="Buell R."/>
            <person name="Hamilton J."/>
            <person name="Hostetler J."/>
        </authorList>
    </citation>
    <scope>NUCLEOTIDE SEQUENCE [LARGE SCALE GENOMIC DNA]</scope>
    <source>
        <strain evidence="13">DAOM:BR144</strain>
    </source>
</reference>
<evidence type="ECO:0000256" key="7">
    <source>
        <dbReference type="ARBA" id="ARBA00023163"/>
    </source>
</evidence>
<dbReference type="InterPro" id="IPR036236">
    <property type="entry name" value="Znf_C2H2_sf"/>
</dbReference>
<reference evidence="13" key="1">
    <citation type="journal article" date="2010" name="Genome Biol.">
        <title>Genome sequence of the necrotrophic plant pathogen Pythium ultimum reveals original pathogenicity mechanisms and effector repertoire.</title>
        <authorList>
            <person name="Levesque C.A."/>
            <person name="Brouwer H."/>
            <person name="Cano L."/>
            <person name="Hamilton J.P."/>
            <person name="Holt C."/>
            <person name="Huitema E."/>
            <person name="Raffaele S."/>
            <person name="Robideau G.P."/>
            <person name="Thines M."/>
            <person name="Win J."/>
            <person name="Zerillo M.M."/>
            <person name="Beakes G.W."/>
            <person name="Boore J.L."/>
            <person name="Busam D."/>
            <person name="Dumas B."/>
            <person name="Ferriera S."/>
            <person name="Fuerstenberg S.I."/>
            <person name="Gachon C.M."/>
            <person name="Gaulin E."/>
            <person name="Govers F."/>
            <person name="Grenville-Briggs L."/>
            <person name="Horner N."/>
            <person name="Hostetler J."/>
            <person name="Jiang R.H."/>
            <person name="Johnson J."/>
            <person name="Krajaejun T."/>
            <person name="Lin H."/>
            <person name="Meijer H.J."/>
            <person name="Moore B."/>
            <person name="Morris P."/>
            <person name="Phuntmart V."/>
            <person name="Puiu D."/>
            <person name="Shetty J."/>
            <person name="Stajich J.E."/>
            <person name="Tripathy S."/>
            <person name="Wawra S."/>
            <person name="van West P."/>
            <person name="Whitty B.R."/>
            <person name="Coutinho P.M."/>
            <person name="Henrissat B."/>
            <person name="Martin F."/>
            <person name="Thomas P.D."/>
            <person name="Tyler B.M."/>
            <person name="De Vries R.P."/>
            <person name="Kamoun S."/>
            <person name="Yandell M."/>
            <person name="Tisserat N."/>
            <person name="Buell C.R."/>
        </authorList>
    </citation>
    <scope>NUCLEOTIDE SEQUENCE</scope>
    <source>
        <strain evidence="13">DAOM:BR144</strain>
    </source>
</reference>
<organism evidence="12 13">
    <name type="scientific">Globisporangium ultimum (strain ATCC 200006 / CBS 805.95 / DAOM BR144)</name>
    <name type="common">Pythium ultimum</name>
    <dbReference type="NCBI Taxonomy" id="431595"/>
    <lineage>
        <taxon>Eukaryota</taxon>
        <taxon>Sar</taxon>
        <taxon>Stramenopiles</taxon>
        <taxon>Oomycota</taxon>
        <taxon>Peronosporomycetes</taxon>
        <taxon>Pythiales</taxon>
        <taxon>Pythiaceae</taxon>
        <taxon>Globisporangium</taxon>
    </lineage>
</organism>
<dbReference type="InterPro" id="IPR002016">
    <property type="entry name" value="Haem_peroxidase"/>
</dbReference>
<evidence type="ECO:0000256" key="4">
    <source>
        <dbReference type="ARBA" id="ARBA00022833"/>
    </source>
</evidence>
<protein>
    <recommendedName>
        <fullName evidence="14">BED-type domain-containing protein</fullName>
    </recommendedName>
</protein>
<keyword evidence="5" id="KW-0805">Transcription regulation</keyword>
<keyword evidence="4" id="KW-0862">Zinc</keyword>
<evidence type="ECO:0000259" key="11">
    <source>
        <dbReference type="PROSITE" id="PS50873"/>
    </source>
</evidence>
<dbReference type="GO" id="GO:0008270">
    <property type="term" value="F:zinc ion binding"/>
    <property type="evidence" value="ECO:0007669"/>
    <property type="project" value="UniProtKB-KW"/>
</dbReference>
<evidence type="ECO:0000256" key="8">
    <source>
        <dbReference type="ARBA" id="ARBA00023242"/>
    </source>
</evidence>
<dbReference type="InterPro" id="IPR003656">
    <property type="entry name" value="Znf_BED"/>
</dbReference>
<dbReference type="InterPro" id="IPR008906">
    <property type="entry name" value="HATC_C_dom"/>
</dbReference>
<dbReference type="VEuPathDB" id="FungiDB:PYU1_G007526"/>
<dbReference type="PANTHER" id="PTHR46481:SF10">
    <property type="entry name" value="ZINC FINGER BED DOMAIN-CONTAINING PROTEIN 39"/>
    <property type="match status" value="1"/>
</dbReference>
<feature type="domain" description="BED-type" evidence="10">
    <location>
        <begin position="59"/>
        <end position="124"/>
    </location>
</feature>
<dbReference type="InterPro" id="IPR012337">
    <property type="entry name" value="RNaseH-like_sf"/>
</dbReference>
<evidence type="ECO:0000313" key="12">
    <source>
        <dbReference type="EnsemblProtists" id="PYU1_T007542"/>
    </source>
</evidence>
<dbReference type="SUPFAM" id="SSF57667">
    <property type="entry name" value="beta-beta-alpha zinc fingers"/>
    <property type="match status" value="1"/>
</dbReference>
<sequence length="855" mass="93132">MGGKRSEAEDVAAGNASAASASAESAAANATSAAVVAAAINSAALALTSSASASLTGTASVSAVWSYFEKDAMGNSVCKFCDRMIKGHHSSNLLSHLRTAGRTDPAHQQANNACEEHRENKRAVKKQKLAMPSPADLVNVYPQLAAALAAGAPSLAALQGKQTANLPFGAAAAFQAASVPVTTTAAASVSAVLTKDQRDGISAFGSHAIALTQEQTTQDLALTALLDNLPLNFATKPGFQYFFQQLLGDKRFPCPSEDAIAKSIVMLHESMFLATKELLQKAKSARNQTHYFSCGARPMFNIVGVSLETWKFPAVDAPKPKQYLAIKVHFSINFRLYDIVLGCIPIEEIMSIDGLKTILDQYFERANIKDKVIALVKDDLPLVDQDGNAFTVSDIPSLFVGANLDARIGSSSHAPQETILIKSAVAYLRQCLTKRAFVDAFPAIVRAFEAFIERFTSNRDAFAQFKAKHPFFDLKTGLTDTESYYDFIRGFQDTLLTLEQLAHDYEIEFVDIAVVEWIGFMVKKLRPFLRYTDALEGEKRKKTGSDKEVNKNGLSSVSTLAAALAIYADRQAVTDGLAPHMDPPAWKQFFEQLARELRDQFAALPPICYAATLFDPRYKDKEYCYVSSDIECEVGKSYLRRLFAFVSDDEGAAAATNAAIKVTSGSYGMSDLDKDELKGALPVTSDDVIHAGGSDDTQDDEDEDLLAHLPSGSKDSMQADNEYVVTWQKELSAYLTLPVADRNVDPLGWWKANQLRFPLIAPYAEIVLSLPAASSSGESVRTDIRRVLLRTEGVAYEPALVSYPSLIEAFLCFQKNKEYAMEWFRSSNPDTIAASLSSDIDNANVPNSFKHIENV</sequence>
<dbReference type="GO" id="GO:0020037">
    <property type="term" value="F:heme binding"/>
    <property type="evidence" value="ECO:0007669"/>
    <property type="project" value="InterPro"/>
</dbReference>
<dbReference type="Pfam" id="PF02892">
    <property type="entry name" value="zf-BED"/>
    <property type="match status" value="1"/>
</dbReference>
<dbReference type="AlphaFoldDB" id="K3WRE8"/>
<dbReference type="Proteomes" id="UP000019132">
    <property type="component" value="Unassembled WGS sequence"/>
</dbReference>
<evidence type="ECO:0000256" key="5">
    <source>
        <dbReference type="ARBA" id="ARBA00023015"/>
    </source>
</evidence>
<evidence type="ECO:0000256" key="3">
    <source>
        <dbReference type="ARBA" id="ARBA00022771"/>
    </source>
</evidence>
<dbReference type="HOGENOM" id="CLU_347651_0_0_1"/>
<dbReference type="GO" id="GO:0005634">
    <property type="term" value="C:nucleus"/>
    <property type="evidence" value="ECO:0007669"/>
    <property type="project" value="UniProtKB-SubCell"/>
</dbReference>
<evidence type="ECO:0000256" key="1">
    <source>
        <dbReference type="ARBA" id="ARBA00004123"/>
    </source>
</evidence>
<evidence type="ECO:0000256" key="6">
    <source>
        <dbReference type="ARBA" id="ARBA00023125"/>
    </source>
</evidence>
<evidence type="ECO:0000313" key="13">
    <source>
        <dbReference type="Proteomes" id="UP000019132"/>
    </source>
</evidence>
<dbReference type="eggNOG" id="ENOG502R951">
    <property type="taxonomic scope" value="Eukaryota"/>
</dbReference>
<dbReference type="GO" id="GO:0003677">
    <property type="term" value="F:DNA binding"/>
    <property type="evidence" value="ECO:0007669"/>
    <property type="project" value="UniProtKB-KW"/>
</dbReference>
<comment type="subcellular location">
    <subcellularLocation>
        <location evidence="1">Nucleus</location>
    </subcellularLocation>
</comment>
<evidence type="ECO:0008006" key="14">
    <source>
        <dbReference type="Google" id="ProtNLM"/>
    </source>
</evidence>
<dbReference type="PROSITE" id="PS50873">
    <property type="entry name" value="PEROXIDASE_4"/>
    <property type="match status" value="1"/>
</dbReference>
<keyword evidence="7" id="KW-0804">Transcription</keyword>
<dbReference type="PANTHER" id="PTHR46481">
    <property type="entry name" value="ZINC FINGER BED DOMAIN-CONTAINING PROTEIN 4"/>
    <property type="match status" value="1"/>
</dbReference>
<name>K3WRE8_GLOUD</name>
<keyword evidence="2" id="KW-0479">Metal-binding</keyword>
<dbReference type="Pfam" id="PF05699">
    <property type="entry name" value="Dimer_Tnp_hAT"/>
    <property type="match status" value="1"/>
</dbReference>
<dbReference type="EnsemblProtists" id="PYU1_T007542">
    <property type="protein sequence ID" value="PYU1_T007542"/>
    <property type="gene ID" value="PYU1_G007526"/>
</dbReference>
<dbReference type="InterPro" id="IPR052035">
    <property type="entry name" value="ZnF_BED_domain_contain"/>
</dbReference>
<evidence type="ECO:0000259" key="10">
    <source>
        <dbReference type="PROSITE" id="PS50808"/>
    </source>
</evidence>
<dbReference type="EMBL" id="GL376585">
    <property type="status" value="NOT_ANNOTATED_CDS"/>
    <property type="molecule type" value="Genomic_DNA"/>
</dbReference>
<accession>K3WRE8</accession>
<dbReference type="GO" id="GO:0004601">
    <property type="term" value="F:peroxidase activity"/>
    <property type="evidence" value="ECO:0007669"/>
    <property type="project" value="InterPro"/>
</dbReference>
<evidence type="ECO:0000256" key="9">
    <source>
        <dbReference type="PROSITE-ProRule" id="PRU00027"/>
    </source>
</evidence>
<evidence type="ECO:0000256" key="2">
    <source>
        <dbReference type="ARBA" id="ARBA00022723"/>
    </source>
</evidence>
<dbReference type="GO" id="GO:0006979">
    <property type="term" value="P:response to oxidative stress"/>
    <property type="evidence" value="ECO:0007669"/>
    <property type="project" value="InterPro"/>
</dbReference>
<feature type="domain" description="Plant heme peroxidase family profile" evidence="11">
    <location>
        <begin position="80"/>
        <end position="347"/>
    </location>
</feature>
<dbReference type="GO" id="GO:0046983">
    <property type="term" value="F:protein dimerization activity"/>
    <property type="evidence" value="ECO:0007669"/>
    <property type="project" value="InterPro"/>
</dbReference>
<keyword evidence="3 9" id="KW-0863">Zinc-finger</keyword>
<keyword evidence="6" id="KW-0238">DNA-binding</keyword>
<dbReference type="OMA" id="GNSVCKF"/>
<reference evidence="12" key="3">
    <citation type="submission" date="2015-02" db="UniProtKB">
        <authorList>
            <consortium name="EnsemblProtists"/>
        </authorList>
    </citation>
    <scope>IDENTIFICATION</scope>
    <source>
        <strain evidence="12">DAOM BR144</strain>
    </source>
</reference>
<dbReference type="InParanoid" id="K3WRE8"/>
<proteinExistence type="predicted"/>
<keyword evidence="13" id="KW-1185">Reference proteome</keyword>
<dbReference type="SUPFAM" id="SSF53098">
    <property type="entry name" value="Ribonuclease H-like"/>
    <property type="match status" value="1"/>
</dbReference>
<dbReference type="PROSITE" id="PS50808">
    <property type="entry name" value="ZF_BED"/>
    <property type="match status" value="1"/>
</dbReference>
<dbReference type="GO" id="GO:0009791">
    <property type="term" value="P:post-embryonic development"/>
    <property type="evidence" value="ECO:0007669"/>
    <property type="project" value="UniProtKB-ARBA"/>
</dbReference>
<keyword evidence="8" id="KW-0539">Nucleus</keyword>